<keyword evidence="2" id="KW-1185">Reference proteome</keyword>
<proteinExistence type="predicted"/>
<evidence type="ECO:0000313" key="2">
    <source>
        <dbReference type="Proteomes" id="UP000320244"/>
    </source>
</evidence>
<evidence type="ECO:0000313" key="1">
    <source>
        <dbReference type="EMBL" id="TWP36928.1"/>
    </source>
</evidence>
<protein>
    <submittedName>
        <fullName evidence="1">Uncharacterized protein</fullName>
    </submittedName>
</protein>
<name>A0A563E319_9MICO</name>
<dbReference type="EMBL" id="VCQV01000008">
    <property type="protein sequence ID" value="TWP36928.1"/>
    <property type="molecule type" value="Genomic_DNA"/>
</dbReference>
<comment type="caution">
    <text evidence="1">The sequence shown here is derived from an EMBL/GenBank/DDBJ whole genome shotgun (WGS) entry which is preliminary data.</text>
</comment>
<dbReference type="RefSeq" id="WP_146316171.1">
    <property type="nucleotide sequence ID" value="NZ_VCQV01000008.1"/>
</dbReference>
<reference evidence="1 2" key="2">
    <citation type="submission" date="2019-08" db="EMBL/GenBank/DDBJ databases">
        <title>Jejuicoccus antrihumi gen. nov., sp. nov., a new member of the family Dermacoccaceae isolated from a cave.</title>
        <authorList>
            <person name="Schumann P."/>
            <person name="Kim I.S."/>
        </authorList>
    </citation>
    <scope>NUCLEOTIDE SEQUENCE [LARGE SCALE GENOMIC DNA]</scope>
    <source>
        <strain evidence="1 2">C5-26</strain>
    </source>
</reference>
<sequence>MTGAAATLAALAGFYVAMALFMSGRSGIDLRLLGLLREVVVANRVWFAAGLLSGPFCGGCRR</sequence>
<reference evidence="1 2" key="1">
    <citation type="submission" date="2019-05" db="EMBL/GenBank/DDBJ databases">
        <authorList>
            <person name="Lee S.D."/>
        </authorList>
    </citation>
    <scope>NUCLEOTIDE SEQUENCE [LARGE SCALE GENOMIC DNA]</scope>
    <source>
        <strain evidence="1 2">C5-26</strain>
    </source>
</reference>
<dbReference type="AlphaFoldDB" id="A0A563E319"/>
<accession>A0A563E319</accession>
<organism evidence="1 2">
    <name type="scientific">Leekyejoonella antrihumi</name>
    <dbReference type="NCBI Taxonomy" id="1660198"/>
    <lineage>
        <taxon>Bacteria</taxon>
        <taxon>Bacillati</taxon>
        <taxon>Actinomycetota</taxon>
        <taxon>Actinomycetes</taxon>
        <taxon>Micrococcales</taxon>
        <taxon>Dermacoccaceae</taxon>
        <taxon>Leekyejoonella</taxon>
    </lineage>
</organism>
<dbReference type="Proteomes" id="UP000320244">
    <property type="component" value="Unassembled WGS sequence"/>
</dbReference>
<gene>
    <name evidence="1" type="ORF">FGL98_07630</name>
</gene>